<dbReference type="Proteomes" id="UP000527355">
    <property type="component" value="Unassembled WGS sequence"/>
</dbReference>
<protein>
    <submittedName>
        <fullName evidence="2">Uncharacterized protein</fullName>
    </submittedName>
</protein>
<sequence length="91" mass="10680">MQQNSETSWKEQKLSVSTEEQSCHSCEETRPEDPREKVSGFCKPKSQGVWFQRQEPSVDFQNTYIWTLNTHLLLKKCEQNKETLLSTKNVT</sequence>
<feature type="compositionally biased region" description="Basic and acidic residues" evidence="1">
    <location>
        <begin position="21"/>
        <end position="38"/>
    </location>
</feature>
<feature type="region of interest" description="Disordered" evidence="1">
    <location>
        <begin position="1"/>
        <end position="39"/>
    </location>
</feature>
<comment type="caution">
    <text evidence="2">The sequence shown here is derived from an EMBL/GenBank/DDBJ whole genome shotgun (WGS) entry which is preliminary data.</text>
</comment>
<name>A0A7J7VWW6_MYOMY</name>
<accession>A0A7J7VWW6</accession>
<evidence type="ECO:0000313" key="3">
    <source>
        <dbReference type="Proteomes" id="UP000527355"/>
    </source>
</evidence>
<evidence type="ECO:0000256" key="1">
    <source>
        <dbReference type="SAM" id="MobiDB-lite"/>
    </source>
</evidence>
<evidence type="ECO:0000313" key="2">
    <source>
        <dbReference type="EMBL" id="KAF6329632.1"/>
    </source>
</evidence>
<reference evidence="2 3" key="1">
    <citation type="journal article" date="2020" name="Nature">
        <title>Six reference-quality genomes reveal evolution of bat adaptations.</title>
        <authorList>
            <person name="Jebb D."/>
            <person name="Huang Z."/>
            <person name="Pippel M."/>
            <person name="Hughes G.M."/>
            <person name="Lavrichenko K."/>
            <person name="Devanna P."/>
            <person name="Winkler S."/>
            <person name="Jermiin L.S."/>
            <person name="Skirmuntt E.C."/>
            <person name="Katzourakis A."/>
            <person name="Burkitt-Gray L."/>
            <person name="Ray D.A."/>
            <person name="Sullivan K.A.M."/>
            <person name="Roscito J.G."/>
            <person name="Kirilenko B.M."/>
            <person name="Davalos L.M."/>
            <person name="Corthals A.P."/>
            <person name="Power M.L."/>
            <person name="Jones G."/>
            <person name="Ransome R.D."/>
            <person name="Dechmann D.K.N."/>
            <person name="Locatelli A.G."/>
            <person name="Puechmaille S.J."/>
            <person name="Fedrigo O."/>
            <person name="Jarvis E.D."/>
            <person name="Hiller M."/>
            <person name="Vernes S.C."/>
            <person name="Myers E.W."/>
            <person name="Teeling E.C."/>
        </authorList>
    </citation>
    <scope>NUCLEOTIDE SEQUENCE [LARGE SCALE GENOMIC DNA]</scope>
    <source>
        <strain evidence="2">MMyoMyo1</strain>
        <tissue evidence="2">Flight muscle</tissue>
    </source>
</reference>
<dbReference type="EMBL" id="JABWUV010000009">
    <property type="protein sequence ID" value="KAF6329632.1"/>
    <property type="molecule type" value="Genomic_DNA"/>
</dbReference>
<keyword evidence="3" id="KW-1185">Reference proteome</keyword>
<dbReference type="AlphaFoldDB" id="A0A7J7VWW6"/>
<gene>
    <name evidence="2" type="ORF">mMyoMyo1_001728</name>
</gene>
<organism evidence="2 3">
    <name type="scientific">Myotis myotis</name>
    <name type="common">Greater mouse-eared bat</name>
    <name type="synonym">Vespertilio myotis</name>
    <dbReference type="NCBI Taxonomy" id="51298"/>
    <lineage>
        <taxon>Eukaryota</taxon>
        <taxon>Metazoa</taxon>
        <taxon>Chordata</taxon>
        <taxon>Craniata</taxon>
        <taxon>Vertebrata</taxon>
        <taxon>Euteleostomi</taxon>
        <taxon>Mammalia</taxon>
        <taxon>Eutheria</taxon>
        <taxon>Laurasiatheria</taxon>
        <taxon>Chiroptera</taxon>
        <taxon>Yangochiroptera</taxon>
        <taxon>Vespertilionidae</taxon>
        <taxon>Myotis</taxon>
    </lineage>
</organism>
<proteinExistence type="predicted"/>